<dbReference type="PANTHER" id="PTHR10361:SF24">
    <property type="entry name" value="P3 PROTEIN"/>
    <property type="match status" value="1"/>
</dbReference>
<evidence type="ECO:0000313" key="6">
    <source>
        <dbReference type="EMBL" id="CUH45773.1"/>
    </source>
</evidence>
<dbReference type="InterPro" id="IPR004710">
    <property type="entry name" value="Bilac:Na_transpt"/>
</dbReference>
<keyword evidence="4 5" id="KW-0472">Membrane</keyword>
<feature type="transmembrane region" description="Helical" evidence="5">
    <location>
        <begin position="131"/>
        <end position="152"/>
    </location>
</feature>
<feature type="transmembrane region" description="Helical" evidence="5">
    <location>
        <begin position="6"/>
        <end position="27"/>
    </location>
</feature>
<evidence type="ECO:0000256" key="2">
    <source>
        <dbReference type="ARBA" id="ARBA00022692"/>
    </source>
</evidence>
<dbReference type="InterPro" id="IPR038770">
    <property type="entry name" value="Na+/solute_symporter_sf"/>
</dbReference>
<reference evidence="7" key="1">
    <citation type="submission" date="2015-09" db="EMBL/GenBank/DDBJ databases">
        <authorList>
            <person name="Rodrigo-Torres L."/>
            <person name="Arahal D.R."/>
        </authorList>
    </citation>
    <scope>NUCLEOTIDE SEQUENCE [LARGE SCALE GENOMIC DNA]</scope>
    <source>
        <strain evidence="7">CECT 4293</strain>
    </source>
</reference>
<sequence length="285" mass="29982">MDLLINVGLPLSLAIIMLSLGVGLEVADFRRVLSRRYPFAIGALCQVVLLPVAAFVTVIVFALPPEIAVGFMILSFCPGGVTSNILSKLAKGDVALSVSLTAVISLLSMITVPFLAAWSVNYFMGDAAPEVSISGLAIAMFLITTLPVALGVTLRSFATDFAKRIEPALSKLATVLFVLIVVAALAGNWQLFVDNLGVMGAGLITLNIALLLIGLGLARAAKLSWNESKTVSIETGIQNSTLGITLAALITGTESGFSPLALPSAVYGITMYAVALPFILWFRRR</sequence>
<feature type="transmembrane region" description="Helical" evidence="5">
    <location>
        <begin position="94"/>
        <end position="119"/>
    </location>
</feature>
<evidence type="ECO:0000256" key="5">
    <source>
        <dbReference type="SAM" id="Phobius"/>
    </source>
</evidence>
<feature type="transmembrane region" description="Helical" evidence="5">
    <location>
        <begin position="230"/>
        <end position="252"/>
    </location>
</feature>
<keyword evidence="2 5" id="KW-0812">Transmembrane</keyword>
<dbReference type="Gene3D" id="1.20.1530.20">
    <property type="match status" value="1"/>
</dbReference>
<organism evidence="6 7">
    <name type="scientific">Ruegeria atlantica</name>
    <dbReference type="NCBI Taxonomy" id="81569"/>
    <lineage>
        <taxon>Bacteria</taxon>
        <taxon>Pseudomonadati</taxon>
        <taxon>Pseudomonadota</taxon>
        <taxon>Alphaproteobacteria</taxon>
        <taxon>Rhodobacterales</taxon>
        <taxon>Roseobacteraceae</taxon>
        <taxon>Ruegeria</taxon>
    </lineage>
</organism>
<feature type="transmembrane region" description="Helical" evidence="5">
    <location>
        <begin position="264"/>
        <end position="282"/>
    </location>
</feature>
<evidence type="ECO:0000313" key="7">
    <source>
        <dbReference type="Proteomes" id="UP000050786"/>
    </source>
</evidence>
<dbReference type="RefSeq" id="WP_058275640.1">
    <property type="nucleotide sequence ID" value="NZ_CYPS01000067.1"/>
</dbReference>
<dbReference type="Pfam" id="PF01758">
    <property type="entry name" value="SBF"/>
    <property type="match status" value="1"/>
</dbReference>
<feature type="transmembrane region" description="Helical" evidence="5">
    <location>
        <begin position="172"/>
        <end position="192"/>
    </location>
</feature>
<evidence type="ECO:0000256" key="4">
    <source>
        <dbReference type="ARBA" id="ARBA00023136"/>
    </source>
</evidence>
<keyword evidence="7" id="KW-1185">Reference proteome</keyword>
<dbReference type="Proteomes" id="UP000050786">
    <property type="component" value="Unassembled WGS sequence"/>
</dbReference>
<evidence type="ECO:0000256" key="3">
    <source>
        <dbReference type="ARBA" id="ARBA00022989"/>
    </source>
</evidence>
<accession>A0A0P1E9C1</accession>
<feature type="transmembrane region" description="Helical" evidence="5">
    <location>
        <begin position="67"/>
        <end position="87"/>
    </location>
</feature>
<name>A0A0P1E9C1_9RHOB</name>
<dbReference type="PANTHER" id="PTHR10361">
    <property type="entry name" value="SODIUM-BILE ACID COTRANSPORTER"/>
    <property type="match status" value="1"/>
</dbReference>
<feature type="transmembrane region" description="Helical" evidence="5">
    <location>
        <begin position="198"/>
        <end position="218"/>
    </location>
</feature>
<dbReference type="InterPro" id="IPR002657">
    <property type="entry name" value="BilAc:Na_symport/Acr3"/>
</dbReference>
<dbReference type="EMBL" id="CYPS01000067">
    <property type="protein sequence ID" value="CUH45773.1"/>
    <property type="molecule type" value="Genomic_DNA"/>
</dbReference>
<feature type="transmembrane region" description="Helical" evidence="5">
    <location>
        <begin position="39"/>
        <end position="61"/>
    </location>
</feature>
<gene>
    <name evidence="6" type="ORF">RUM4293_04690</name>
</gene>
<dbReference type="GO" id="GO:0016020">
    <property type="term" value="C:membrane"/>
    <property type="evidence" value="ECO:0007669"/>
    <property type="project" value="UniProtKB-SubCell"/>
</dbReference>
<dbReference type="AlphaFoldDB" id="A0A0P1E9C1"/>
<comment type="subcellular location">
    <subcellularLocation>
        <location evidence="1">Membrane</location>
        <topology evidence="1">Multi-pass membrane protein</topology>
    </subcellularLocation>
</comment>
<evidence type="ECO:0000256" key="1">
    <source>
        <dbReference type="ARBA" id="ARBA00004141"/>
    </source>
</evidence>
<proteinExistence type="predicted"/>
<protein>
    <submittedName>
        <fullName evidence="6">Bile acid transporter</fullName>
    </submittedName>
</protein>
<keyword evidence="3 5" id="KW-1133">Transmembrane helix</keyword>